<sequence>MDVTAQPPVRIGSGSATVALPTRVPMAGYGARQAPSSGVLRPLEVNVMAVACGDRVVLLITLDAIAVDRGFVHQVRQSAATYGVDADHVLVAASHTHSGPAGLRAGGAEQAEATDPVVVRGYLDATRRAAHAAFAALGPAKVSVRSGRVEGVAADRNDPLRPVDATATVLRVAGPHETTIGYLWHFACHPTVLGAGNTLLSPDLPGDVRAALRQGDDLPVLYVNGTAGDVSTRFTRREQTPRELARLAGRVTRAWTGPWRPIRLAPPRVRRDLVALPPAADDPETTRSRLAAATSALADVPDGPRRRALETEIQGLRRRLSRPSSGEPAEPVLAEAHTIVLGDLALAALPGEPVTAVGRAVRAAGRYPVTLPVGYAGDYIGYLTTADMTTGYEAEAALTAPGAAELAAAALIDGFHSMEER</sequence>
<feature type="domain" description="Neutral/alkaline non-lysosomal ceramidase N-terminal" evidence="1">
    <location>
        <begin position="11"/>
        <end position="205"/>
    </location>
</feature>
<name>A0ABP8R6K7_9ACTN</name>
<evidence type="ECO:0000313" key="3">
    <source>
        <dbReference type="Proteomes" id="UP001500503"/>
    </source>
</evidence>
<dbReference type="InterPro" id="IPR031329">
    <property type="entry name" value="NEUT/ALK_ceramidase_N"/>
</dbReference>
<gene>
    <name evidence="2" type="ORF">GCM10023191_095100</name>
</gene>
<dbReference type="EMBL" id="BAABHF010000062">
    <property type="protein sequence ID" value="GAA4519482.1"/>
    <property type="molecule type" value="Genomic_DNA"/>
</dbReference>
<comment type="caution">
    <text evidence="2">The sequence shown here is derived from an EMBL/GenBank/DDBJ whole genome shotgun (WGS) entry which is preliminary data.</text>
</comment>
<dbReference type="Proteomes" id="UP001500503">
    <property type="component" value="Unassembled WGS sequence"/>
</dbReference>
<dbReference type="RefSeq" id="WP_345475253.1">
    <property type="nucleotide sequence ID" value="NZ_BAABHF010000062.1"/>
</dbReference>
<protein>
    <recommendedName>
        <fullName evidence="1">Neutral/alkaline non-lysosomal ceramidase N-terminal domain-containing protein</fullName>
    </recommendedName>
</protein>
<dbReference type="Pfam" id="PF04734">
    <property type="entry name" value="Ceramidase_alk"/>
    <property type="match status" value="1"/>
</dbReference>
<evidence type="ECO:0000313" key="2">
    <source>
        <dbReference type="EMBL" id="GAA4519482.1"/>
    </source>
</evidence>
<evidence type="ECO:0000259" key="1">
    <source>
        <dbReference type="Pfam" id="PF04734"/>
    </source>
</evidence>
<reference evidence="3" key="1">
    <citation type="journal article" date="2019" name="Int. J. Syst. Evol. Microbiol.">
        <title>The Global Catalogue of Microorganisms (GCM) 10K type strain sequencing project: providing services to taxonomists for standard genome sequencing and annotation.</title>
        <authorList>
            <consortium name="The Broad Institute Genomics Platform"/>
            <consortium name="The Broad Institute Genome Sequencing Center for Infectious Disease"/>
            <person name="Wu L."/>
            <person name="Ma J."/>
        </authorList>
    </citation>
    <scope>NUCLEOTIDE SEQUENCE [LARGE SCALE GENOMIC DNA]</scope>
    <source>
        <strain evidence="3">JCM 17933</strain>
    </source>
</reference>
<proteinExistence type="predicted"/>
<organism evidence="2 3">
    <name type="scientific">Actinoallomurus oryzae</name>
    <dbReference type="NCBI Taxonomy" id="502180"/>
    <lineage>
        <taxon>Bacteria</taxon>
        <taxon>Bacillati</taxon>
        <taxon>Actinomycetota</taxon>
        <taxon>Actinomycetes</taxon>
        <taxon>Streptosporangiales</taxon>
        <taxon>Thermomonosporaceae</taxon>
        <taxon>Actinoallomurus</taxon>
    </lineage>
</organism>
<keyword evidence="3" id="KW-1185">Reference proteome</keyword>
<accession>A0ABP8R6K7</accession>